<keyword evidence="1" id="KW-0472">Membrane</keyword>
<organism evidence="2 3">
    <name type="scientific">Strongyloides venezuelensis</name>
    <name type="common">Threadworm</name>
    <dbReference type="NCBI Taxonomy" id="75913"/>
    <lineage>
        <taxon>Eukaryota</taxon>
        <taxon>Metazoa</taxon>
        <taxon>Ecdysozoa</taxon>
        <taxon>Nematoda</taxon>
        <taxon>Chromadorea</taxon>
        <taxon>Rhabditida</taxon>
        <taxon>Tylenchina</taxon>
        <taxon>Panagrolaimomorpha</taxon>
        <taxon>Strongyloidoidea</taxon>
        <taxon>Strongyloididae</taxon>
        <taxon>Strongyloides</taxon>
    </lineage>
</organism>
<reference evidence="2" key="1">
    <citation type="submission" date="2014-07" db="EMBL/GenBank/DDBJ databases">
        <authorList>
            <person name="Martin A.A"/>
            <person name="De Silva N."/>
        </authorList>
    </citation>
    <scope>NUCLEOTIDE SEQUENCE</scope>
</reference>
<protein>
    <submittedName>
        <fullName evidence="3">Rh5 domain-containing protein</fullName>
    </submittedName>
</protein>
<keyword evidence="2" id="KW-1185">Reference proteome</keyword>
<proteinExistence type="predicted"/>
<dbReference type="Proteomes" id="UP000035680">
    <property type="component" value="Unassembled WGS sequence"/>
</dbReference>
<evidence type="ECO:0000313" key="2">
    <source>
        <dbReference type="Proteomes" id="UP000035680"/>
    </source>
</evidence>
<dbReference type="WBParaSite" id="SVE_1843900.1">
    <property type="protein sequence ID" value="SVE_1843900.1"/>
    <property type="gene ID" value="SVE_1843900"/>
</dbReference>
<evidence type="ECO:0000256" key="1">
    <source>
        <dbReference type="SAM" id="Phobius"/>
    </source>
</evidence>
<accession>A0A0K0G152</accession>
<keyword evidence="1" id="KW-0812">Transmembrane</keyword>
<sequence length="438" mass="52320">MEIFNFVFYFSYIGFISPFIPSKIPDCSLESPNIEYIYTDKFNDNIYLNQTWEVKIGERYFFKDHECISTKHYVLVSKFFIIDLYSFEIWLKTKGVGGELCGYMSLKVHDGSYFSFYSITHNTINDVYESLKIDKKYDEVIKSFVIGTNFKNYIRREGELKREEWLSLLNYLNIYYKSENYNSNGTIYCYKKEKEHCFLKDTLIEYTPQWFSKMYVDLFGYEYYIYGEPEELLNLVRKKINQIGNKLYRQNNHTLNKDIGEYIIDENNNNKRYFQVNEKIIVDSIFNGFKVKNCTLIYIKQVMNKLNKCGEKLMVNTNYGVRFYDVNLQTLTLPEKLEHCDNKLEYMSLKKNDITNLEDISIFDLVKFQIVNMNMLTIISLILFIFLFLVFISIILIIKRKYSFDKKKKLSFNNALEDGVIIEDYQNKAVKISKEILV</sequence>
<dbReference type="AlphaFoldDB" id="A0A0K0G152"/>
<keyword evidence="1" id="KW-1133">Transmembrane helix</keyword>
<reference evidence="3" key="2">
    <citation type="submission" date="2015-08" db="UniProtKB">
        <authorList>
            <consortium name="WormBaseParasite"/>
        </authorList>
    </citation>
    <scope>IDENTIFICATION</scope>
</reference>
<feature type="transmembrane region" description="Helical" evidence="1">
    <location>
        <begin position="375"/>
        <end position="398"/>
    </location>
</feature>
<name>A0A0K0G152_STRVS</name>
<evidence type="ECO:0000313" key="3">
    <source>
        <dbReference type="WBParaSite" id="SVE_1843900.1"/>
    </source>
</evidence>